<dbReference type="GO" id="GO:0009103">
    <property type="term" value="P:lipopolysaccharide biosynthetic process"/>
    <property type="evidence" value="ECO:0007669"/>
    <property type="project" value="TreeGrafter"/>
</dbReference>
<name>A0A346NT23_KLEAE</name>
<reference evidence="3" key="1">
    <citation type="journal article" date="2018" name="Front. Microbiol.">
        <title>Establishment of a Molecular Serotyping Scheme and a Multiplexed Luminex-Based Array for Enterobacter aerogenes.</title>
        <authorList>
            <person name="Guo X."/>
            <person name="Wang M."/>
            <person name="Wang L."/>
            <person name="Wang Y."/>
            <person name="Chen T."/>
            <person name="Wu P."/>
            <person name="Chen M."/>
            <person name="Liu B."/>
            <person name="Feng L."/>
        </authorList>
    </citation>
    <scope>NUCLEOTIDE SEQUENCE</scope>
    <source>
        <strain evidence="3">G5306</strain>
    </source>
</reference>
<dbReference type="PANTHER" id="PTHR46401">
    <property type="entry name" value="GLYCOSYLTRANSFERASE WBBK-RELATED"/>
    <property type="match status" value="1"/>
</dbReference>
<dbReference type="GO" id="GO:0016757">
    <property type="term" value="F:glycosyltransferase activity"/>
    <property type="evidence" value="ECO:0007669"/>
    <property type="project" value="InterPro"/>
</dbReference>
<dbReference type="PANTHER" id="PTHR46401:SF2">
    <property type="entry name" value="GLYCOSYLTRANSFERASE WBBK-RELATED"/>
    <property type="match status" value="1"/>
</dbReference>
<sequence>MRNKKNLWVLGPRDKKLSGIGLYSTNLIKGLSSKGYIDDVLYIPFKSRSVMRYLYQFIYLPIYLMLFSYKYKHVILYEEAYSFLIPFCDLFKKRAVLIFHHVPEENSADSLIEKLKYFYMKIVMLFTTFSRTIVFPSEFSRQAYLTTFQSSGKAKGKVRVVIPNSFDFSNVIDSGMSGNNAATKEHIISFLYVGSEEARKNLNVAVSALAELGRDNNIRFTKIGKPIVEENREELLAILSNSALEYKIIDFADNQNLEFYLSSCDFFIMPSLHEGFGRTPIEAQYHGKLVIASDIPVLRETMGDSAIYVPQPHLIESWVKIMKQVILLDDAKLYDYRTKARINARRYSVENITSKFIDAVIER</sequence>
<dbReference type="InterPro" id="IPR001296">
    <property type="entry name" value="Glyco_trans_1"/>
</dbReference>
<evidence type="ECO:0000256" key="1">
    <source>
        <dbReference type="ARBA" id="ARBA00022679"/>
    </source>
</evidence>
<organism evidence="3">
    <name type="scientific">Klebsiella aerogenes</name>
    <name type="common">Enterobacter aerogenes</name>
    <dbReference type="NCBI Taxonomy" id="548"/>
    <lineage>
        <taxon>Bacteria</taxon>
        <taxon>Pseudomonadati</taxon>
        <taxon>Pseudomonadota</taxon>
        <taxon>Gammaproteobacteria</taxon>
        <taxon>Enterobacterales</taxon>
        <taxon>Enterobacteriaceae</taxon>
        <taxon>Klebsiella/Raoultella group</taxon>
        <taxon>Klebsiella</taxon>
    </lineage>
</organism>
<dbReference type="SUPFAM" id="SSF53756">
    <property type="entry name" value="UDP-Glycosyltransferase/glycogen phosphorylase"/>
    <property type="match status" value="1"/>
</dbReference>
<dbReference type="AlphaFoldDB" id="A0A346NT23"/>
<proteinExistence type="predicted"/>
<dbReference type="EMBL" id="MF687354">
    <property type="protein sequence ID" value="AXR70416.1"/>
    <property type="molecule type" value="Genomic_DNA"/>
</dbReference>
<evidence type="ECO:0000259" key="2">
    <source>
        <dbReference type="Pfam" id="PF00534"/>
    </source>
</evidence>
<accession>A0A346NT23</accession>
<dbReference type="Pfam" id="PF00534">
    <property type="entry name" value="Glycos_transf_1"/>
    <property type="match status" value="1"/>
</dbReference>
<dbReference type="Gene3D" id="3.40.50.2000">
    <property type="entry name" value="Glycogen Phosphorylase B"/>
    <property type="match status" value="1"/>
</dbReference>
<protein>
    <submittedName>
        <fullName evidence="3">N-acetylgalactosamine-NN'-diacetylbacillosaminyl-diphospho-undecaprenol 4-alpha-N-acetylgalactosaminyltransferase</fullName>
    </submittedName>
</protein>
<feature type="domain" description="Glycosyl transferase family 1" evidence="2">
    <location>
        <begin position="190"/>
        <end position="342"/>
    </location>
</feature>
<keyword evidence="1 3" id="KW-0808">Transferase</keyword>
<evidence type="ECO:0000313" key="3">
    <source>
        <dbReference type="EMBL" id="AXR70416.1"/>
    </source>
</evidence>